<accession>A0A7V2WSS1</accession>
<dbReference type="Pfam" id="PF25917">
    <property type="entry name" value="BSH_RND"/>
    <property type="match status" value="1"/>
</dbReference>
<organism evidence="4">
    <name type="scientific">Dissulfuribacter thermophilus</name>
    <dbReference type="NCBI Taxonomy" id="1156395"/>
    <lineage>
        <taxon>Bacteria</taxon>
        <taxon>Pseudomonadati</taxon>
        <taxon>Thermodesulfobacteriota</taxon>
        <taxon>Dissulfuribacteria</taxon>
        <taxon>Dissulfuribacterales</taxon>
        <taxon>Dissulfuribacteraceae</taxon>
        <taxon>Dissulfuribacter</taxon>
    </lineage>
</organism>
<dbReference type="Gene3D" id="1.10.287.470">
    <property type="entry name" value="Helix hairpin bin"/>
    <property type="match status" value="1"/>
</dbReference>
<name>A0A7V2WSS1_9BACT</name>
<reference evidence="4" key="1">
    <citation type="journal article" date="2020" name="mSystems">
        <title>Genome- and Community-Level Interaction Insights into Carbon Utilization and Element Cycling Functions of Hydrothermarchaeota in Hydrothermal Sediment.</title>
        <authorList>
            <person name="Zhou Z."/>
            <person name="Liu Y."/>
            <person name="Xu W."/>
            <person name="Pan J."/>
            <person name="Luo Z.H."/>
            <person name="Li M."/>
        </authorList>
    </citation>
    <scope>NUCLEOTIDE SEQUENCE [LARGE SCALE GENOMIC DNA]</scope>
    <source>
        <strain evidence="4">HyVt-503</strain>
    </source>
</reference>
<dbReference type="InterPro" id="IPR058625">
    <property type="entry name" value="MdtA-like_BSH"/>
</dbReference>
<dbReference type="NCBIfam" id="TIGR01730">
    <property type="entry name" value="RND_mfp"/>
    <property type="match status" value="1"/>
</dbReference>
<dbReference type="Proteomes" id="UP000885797">
    <property type="component" value="Unassembled WGS sequence"/>
</dbReference>
<dbReference type="Gene3D" id="2.40.420.20">
    <property type="match status" value="1"/>
</dbReference>
<comment type="caution">
    <text evidence="4">The sequence shown here is derived from an EMBL/GenBank/DDBJ whole genome shotgun (WGS) entry which is preliminary data.</text>
</comment>
<comment type="similarity">
    <text evidence="1">Belongs to the membrane fusion protein (MFP) (TC 8.A.1) family.</text>
</comment>
<evidence type="ECO:0000313" key="4">
    <source>
        <dbReference type="EMBL" id="HFC46540.1"/>
    </source>
</evidence>
<dbReference type="EMBL" id="DRND01000129">
    <property type="protein sequence ID" value="HFC46540.1"/>
    <property type="molecule type" value="Genomic_DNA"/>
</dbReference>
<evidence type="ECO:0000256" key="1">
    <source>
        <dbReference type="ARBA" id="ARBA00009477"/>
    </source>
</evidence>
<evidence type="ECO:0000256" key="2">
    <source>
        <dbReference type="SAM" id="Coils"/>
    </source>
</evidence>
<sequence>VTGCGKKQEEKRPEVVRPVKLLTVKDVNEDLVQGFPGMVRAAKRAVLSFKVSGRIVKLPVDEGQLVKLGDLIAQLDQRDFLNAVKAARARFKEAEQQFRRYKELYAKKQVSRADYDRYLAARDVAKAKLDEALNRLKDTTLRAPFDGYISKRYVELYYEVKANDPIVNLQDISKIEVLVDLPELTMAAVKEENLGEIVAEFDAIPGKRFPLTVKEYSTEADPATQTYQVVFVMDQPKGANILPGMTATVTASFREGAGKGPRIIVPSLAVLDAPTDKPYVWVYDPSSGTVHRRYVKIGALVDSGGILIREGLKPGEQIVVAGVTKLKDGMKVRPWEMQREGK</sequence>
<proteinExistence type="inferred from homology"/>
<dbReference type="Gene3D" id="2.40.50.100">
    <property type="match status" value="1"/>
</dbReference>
<dbReference type="AlphaFoldDB" id="A0A7V2WSS1"/>
<protein>
    <submittedName>
        <fullName evidence="4">Efflux RND transporter periplasmic adaptor subunit</fullName>
    </submittedName>
</protein>
<keyword evidence="2" id="KW-0175">Coiled coil</keyword>
<evidence type="ECO:0000259" key="3">
    <source>
        <dbReference type="Pfam" id="PF25917"/>
    </source>
</evidence>
<dbReference type="PANTHER" id="PTHR30469:SF20">
    <property type="entry name" value="EFFLUX RND TRANSPORTER PERIPLASMIC ADAPTOR SUBUNIT"/>
    <property type="match status" value="1"/>
</dbReference>
<dbReference type="SUPFAM" id="SSF111369">
    <property type="entry name" value="HlyD-like secretion proteins"/>
    <property type="match status" value="1"/>
</dbReference>
<dbReference type="GO" id="GO:0015562">
    <property type="term" value="F:efflux transmembrane transporter activity"/>
    <property type="evidence" value="ECO:0007669"/>
    <property type="project" value="TreeGrafter"/>
</dbReference>
<feature type="non-terminal residue" evidence="4">
    <location>
        <position position="1"/>
    </location>
</feature>
<dbReference type="PANTHER" id="PTHR30469">
    <property type="entry name" value="MULTIDRUG RESISTANCE PROTEIN MDTA"/>
    <property type="match status" value="1"/>
</dbReference>
<gene>
    <name evidence="4" type="ORF">ENJ63_01515</name>
</gene>
<feature type="domain" description="Multidrug resistance protein MdtA-like barrel-sandwich hybrid" evidence="3">
    <location>
        <begin position="50"/>
        <end position="304"/>
    </location>
</feature>
<dbReference type="Gene3D" id="2.40.30.170">
    <property type="match status" value="1"/>
</dbReference>
<dbReference type="GO" id="GO:1990281">
    <property type="term" value="C:efflux pump complex"/>
    <property type="evidence" value="ECO:0007669"/>
    <property type="project" value="TreeGrafter"/>
</dbReference>
<feature type="coiled-coil region" evidence="2">
    <location>
        <begin position="77"/>
        <end position="142"/>
    </location>
</feature>
<dbReference type="InterPro" id="IPR006143">
    <property type="entry name" value="RND_pump_MFP"/>
</dbReference>